<dbReference type="Proteomes" id="UP000290289">
    <property type="component" value="Chromosome 13"/>
</dbReference>
<dbReference type="SUPFAM" id="SSF52540">
    <property type="entry name" value="P-loop containing nucleoside triphosphate hydrolases"/>
    <property type="match status" value="1"/>
</dbReference>
<dbReference type="AlphaFoldDB" id="A0A498IDZ0"/>
<dbReference type="FunFam" id="2.40.30.10:FF:000009">
    <property type="entry name" value="Eukaryotic translation initiation factor 2 subunit gamma"/>
    <property type="match status" value="1"/>
</dbReference>
<evidence type="ECO:0000256" key="2">
    <source>
        <dbReference type="ARBA" id="ARBA00007249"/>
    </source>
</evidence>
<evidence type="ECO:0000256" key="4">
    <source>
        <dbReference type="ARBA" id="ARBA00022540"/>
    </source>
</evidence>
<proteinExistence type="inferred from homology"/>
<keyword evidence="13" id="KW-1185">Reference proteome</keyword>
<dbReference type="SUPFAM" id="SSF50465">
    <property type="entry name" value="EF-Tu/eEF-1alpha/eIF2-gamma C-terminal domain"/>
    <property type="match status" value="1"/>
</dbReference>
<dbReference type="Pfam" id="PF09173">
    <property type="entry name" value="eIF2_C"/>
    <property type="match status" value="1"/>
</dbReference>
<dbReference type="PRINTS" id="PR00315">
    <property type="entry name" value="ELONGATNFCT"/>
</dbReference>
<evidence type="ECO:0000256" key="8">
    <source>
        <dbReference type="ARBA" id="ARBA00023134"/>
    </source>
</evidence>
<evidence type="ECO:0000256" key="3">
    <source>
        <dbReference type="ARBA" id="ARBA00011986"/>
    </source>
</evidence>
<keyword evidence="5" id="KW-0547">Nucleotide-binding</keyword>
<dbReference type="STRING" id="3750.A0A498IDZ0"/>
<keyword evidence="8" id="KW-0342">GTP-binding</keyword>
<dbReference type="InterPro" id="IPR009001">
    <property type="entry name" value="Transl_elong_EF1A/Init_IF2_C"/>
</dbReference>
<evidence type="ECO:0000259" key="11">
    <source>
        <dbReference type="PROSITE" id="PS51722"/>
    </source>
</evidence>
<dbReference type="InterPro" id="IPR004161">
    <property type="entry name" value="EFTu-like_2"/>
</dbReference>
<evidence type="ECO:0000256" key="1">
    <source>
        <dbReference type="ARBA" id="ARBA00003982"/>
    </source>
</evidence>
<dbReference type="Gene3D" id="2.40.30.10">
    <property type="entry name" value="Translation factors"/>
    <property type="match status" value="2"/>
</dbReference>
<keyword evidence="7" id="KW-0648">Protein biosynthesis</keyword>
<evidence type="ECO:0000313" key="12">
    <source>
        <dbReference type="EMBL" id="RXH80237.1"/>
    </source>
</evidence>
<keyword evidence="6" id="KW-0378">Hydrolase</keyword>
<gene>
    <name evidence="12" type="ORF">DVH24_041384</name>
</gene>
<evidence type="ECO:0000313" key="13">
    <source>
        <dbReference type="Proteomes" id="UP000290289"/>
    </source>
</evidence>
<dbReference type="CDD" id="cd03688">
    <property type="entry name" value="eIF2_gamma_II"/>
    <property type="match status" value="1"/>
</dbReference>
<dbReference type="InterPro" id="IPR044127">
    <property type="entry name" value="eIF2g_dom_2"/>
</dbReference>
<name>A0A498IDZ0_MALDO</name>
<keyword evidence="10" id="KW-0812">Transmembrane</keyword>
<comment type="function">
    <text evidence="1">This protein promotes the GTP-dependent binding of aminoacyl-tRNA to the A-site of ribosomes during protein biosynthesis.</text>
</comment>
<feature type="domain" description="Tr-type G" evidence="11">
    <location>
        <begin position="30"/>
        <end position="239"/>
    </location>
</feature>
<evidence type="ECO:0000256" key="6">
    <source>
        <dbReference type="ARBA" id="ARBA00022801"/>
    </source>
</evidence>
<evidence type="ECO:0000256" key="9">
    <source>
        <dbReference type="ARBA" id="ARBA00048107"/>
    </source>
</evidence>
<comment type="catalytic activity">
    <reaction evidence="9">
        <text>GTP + H2O = GDP + phosphate + H(+)</text>
        <dbReference type="Rhea" id="RHEA:19669"/>
        <dbReference type="ChEBI" id="CHEBI:15377"/>
        <dbReference type="ChEBI" id="CHEBI:15378"/>
        <dbReference type="ChEBI" id="CHEBI:37565"/>
        <dbReference type="ChEBI" id="CHEBI:43474"/>
        <dbReference type="ChEBI" id="CHEBI:58189"/>
        <dbReference type="EC" id="3.6.5.3"/>
    </reaction>
</comment>
<dbReference type="SUPFAM" id="SSF50447">
    <property type="entry name" value="Translation proteins"/>
    <property type="match status" value="1"/>
</dbReference>
<dbReference type="InterPro" id="IPR009000">
    <property type="entry name" value="Transl_B-barrel_sf"/>
</dbReference>
<protein>
    <recommendedName>
        <fullName evidence="3">protein-synthesizing GTPase</fullName>
        <ecNumber evidence="3">3.6.5.3</ecNumber>
    </recommendedName>
</protein>
<comment type="similarity">
    <text evidence="2">Belongs to the TRAFAC class translation factor GTPase superfamily. Classic translation factor GTPase family. EF-Tu/EF-1A subfamily.</text>
</comment>
<dbReference type="PANTHER" id="PTHR42854">
    <property type="entry name" value="EUKARYOTIC TRANSLATION INITIATION FACTOR 2 SUBUNIT 3 FAMILY MEMBER"/>
    <property type="match status" value="1"/>
</dbReference>
<keyword evidence="10" id="KW-1133">Transmembrane helix</keyword>
<dbReference type="NCBIfam" id="NF003077">
    <property type="entry name" value="PRK04000.1"/>
    <property type="match status" value="1"/>
</dbReference>
<dbReference type="InterPro" id="IPR044128">
    <property type="entry name" value="eIF2g_GTP-bd"/>
</dbReference>
<dbReference type="PROSITE" id="PS51722">
    <property type="entry name" value="G_TR_2"/>
    <property type="match status" value="1"/>
</dbReference>
<evidence type="ECO:0000256" key="5">
    <source>
        <dbReference type="ARBA" id="ARBA00022741"/>
    </source>
</evidence>
<dbReference type="GO" id="GO:0005829">
    <property type="term" value="C:cytosol"/>
    <property type="evidence" value="ECO:0007669"/>
    <property type="project" value="TreeGrafter"/>
</dbReference>
<dbReference type="GO" id="GO:0003924">
    <property type="term" value="F:GTPase activity"/>
    <property type="evidence" value="ECO:0007669"/>
    <property type="project" value="InterPro"/>
</dbReference>
<dbReference type="PANTHER" id="PTHR42854:SF3">
    <property type="entry name" value="EUKARYOTIC TRANSLATION INITIATION FACTOR 2 SUBUNIT 3-RELATED"/>
    <property type="match status" value="1"/>
</dbReference>
<dbReference type="GO" id="GO:0005525">
    <property type="term" value="F:GTP binding"/>
    <property type="evidence" value="ECO:0007669"/>
    <property type="project" value="UniProtKB-KW"/>
</dbReference>
<dbReference type="Pfam" id="PF00009">
    <property type="entry name" value="GTP_EFTU"/>
    <property type="match status" value="1"/>
</dbReference>
<dbReference type="CDD" id="cd01888">
    <property type="entry name" value="eIF2_gamma"/>
    <property type="match status" value="1"/>
</dbReference>
<comment type="caution">
    <text evidence="12">The sequence shown here is derived from an EMBL/GenBank/DDBJ whole genome shotgun (WGS) entry which is preliminary data.</text>
</comment>
<dbReference type="GO" id="GO:0003743">
    <property type="term" value="F:translation initiation factor activity"/>
    <property type="evidence" value="ECO:0007669"/>
    <property type="project" value="UniProtKB-KW"/>
</dbReference>
<evidence type="ECO:0000256" key="10">
    <source>
        <dbReference type="SAM" id="Phobius"/>
    </source>
</evidence>
<dbReference type="GO" id="GO:0005850">
    <property type="term" value="C:eukaryotic translation initiation factor 2 complex"/>
    <property type="evidence" value="ECO:0007669"/>
    <property type="project" value="TreeGrafter"/>
</dbReference>
<feature type="transmembrane region" description="Helical" evidence="10">
    <location>
        <begin position="635"/>
        <end position="657"/>
    </location>
</feature>
<reference evidence="12 13" key="1">
    <citation type="submission" date="2018-10" db="EMBL/GenBank/DDBJ databases">
        <title>A high-quality apple genome assembly.</title>
        <authorList>
            <person name="Hu J."/>
        </authorList>
    </citation>
    <scope>NUCLEOTIDE SEQUENCE [LARGE SCALE GENOMIC DNA]</scope>
    <source>
        <strain evidence="13">cv. HFTH1</strain>
        <tissue evidence="12">Young leaf</tissue>
    </source>
</reference>
<organism evidence="12 13">
    <name type="scientific">Malus domestica</name>
    <name type="common">Apple</name>
    <name type="synonym">Pyrus malus</name>
    <dbReference type="NCBI Taxonomy" id="3750"/>
    <lineage>
        <taxon>Eukaryota</taxon>
        <taxon>Viridiplantae</taxon>
        <taxon>Streptophyta</taxon>
        <taxon>Embryophyta</taxon>
        <taxon>Tracheophyta</taxon>
        <taxon>Spermatophyta</taxon>
        <taxon>Magnoliopsida</taxon>
        <taxon>eudicotyledons</taxon>
        <taxon>Gunneridae</taxon>
        <taxon>Pentapetalae</taxon>
        <taxon>rosids</taxon>
        <taxon>fabids</taxon>
        <taxon>Rosales</taxon>
        <taxon>Rosaceae</taxon>
        <taxon>Amygdaloideae</taxon>
        <taxon>Maleae</taxon>
        <taxon>Malus</taxon>
    </lineage>
</organism>
<keyword evidence="4" id="KW-0396">Initiation factor</keyword>
<accession>A0A498IDZ0</accession>
<dbReference type="Pfam" id="PF03144">
    <property type="entry name" value="GTP_EFTU_D2"/>
    <property type="match status" value="1"/>
</dbReference>
<dbReference type="InterPro" id="IPR027417">
    <property type="entry name" value="P-loop_NTPase"/>
</dbReference>
<evidence type="ECO:0000256" key="7">
    <source>
        <dbReference type="ARBA" id="ARBA00022917"/>
    </source>
</evidence>
<dbReference type="Gene3D" id="3.40.50.300">
    <property type="entry name" value="P-loop containing nucleotide triphosphate hydrolases"/>
    <property type="match status" value="1"/>
</dbReference>
<keyword evidence="10" id="KW-0472">Membrane</keyword>
<dbReference type="InterPro" id="IPR000795">
    <property type="entry name" value="T_Tr_GTP-bd_dom"/>
</dbReference>
<dbReference type="FunFam" id="3.40.50.300:FF:000065">
    <property type="entry name" value="Eukaryotic translation initiation factor 2 subunit gamma"/>
    <property type="match status" value="1"/>
</dbReference>
<dbReference type="CDD" id="cd15490">
    <property type="entry name" value="eIF2_gamma_III"/>
    <property type="match status" value="1"/>
</dbReference>
<dbReference type="EC" id="3.6.5.3" evidence="3"/>
<dbReference type="FunFam" id="2.40.30.10:FF:000011">
    <property type="entry name" value="Eukaryotic translation initiation factor 2 subunit gamma"/>
    <property type="match status" value="1"/>
</dbReference>
<dbReference type="GO" id="GO:0001731">
    <property type="term" value="P:formation of translation preinitiation complex"/>
    <property type="evidence" value="ECO:0007669"/>
    <property type="project" value="TreeGrafter"/>
</dbReference>
<dbReference type="GO" id="GO:0000049">
    <property type="term" value="F:tRNA binding"/>
    <property type="evidence" value="ECO:0007669"/>
    <property type="project" value="InterPro"/>
</dbReference>
<sequence length="659" mass="70807">MSRKGLMEQDLSKLDVTKLHPLSPEVISRQATINIGTIGHVAHGKSTVVKAISGVQTVRFKNELERNITIKLGYANAKIYACEDERCPRPMAYKAYGSGKEDAPLCDVPGFENCRMKLLRHVSFVDCPGHDILMATMLNGAAIMDGALLLIAANESCPQPQTSEHLAAVEIMRLQHIIILQNKVDLIQENVAINQHEAIRKFIQGTVADNAPVVPISAQLKYNIDVVCEYIVKKIPIPERNFISPPNMIVIRSFDVNKPGYEVDEIRGGVAGGSILRGVLKVNQFIEVRPGIVVKDESGNIKCTPIYSRIVSLYAEQNELQFAVPGGLIGVGTTMDPTLTRADRLVGQVLGEVGSLPEVFVELEVNFFLLRRLLGVRTKGSEKQGKVSKLVKGEILMLNIGSMSTGARVLAVRNDLAKLQLTSPVCTSKGEKIALSRRVEKHWRLIGWGQIQAGTTLDIPPARVATCEWLNFGHSAQSQIIPALLSVIRVDRILYFTANGNVGPGGPNATPVFAMAIVLVPMAEAQLGLISGLLGLIRIQGTLFCTPNGNVGTGGATATPVFSNATVQLLCGTAGNVISTVTTNGSGIFSILLDPLQFLLNSLLSDCKLLVRTPLSACNASLSGLTGLLSSPLQFIGNTIAGLLSIVNIIPVGFNLINN</sequence>
<dbReference type="InterPro" id="IPR015256">
    <property type="entry name" value="eIF2g_C"/>
</dbReference>
<dbReference type="InterPro" id="IPR050543">
    <property type="entry name" value="eIF2G"/>
</dbReference>
<dbReference type="EMBL" id="RDQH01000339">
    <property type="protein sequence ID" value="RXH80237.1"/>
    <property type="molecule type" value="Genomic_DNA"/>
</dbReference>